<comment type="caution">
    <text evidence="7">The sequence shown here is derived from an EMBL/GenBank/DDBJ whole genome shotgun (WGS) entry which is preliminary data.</text>
</comment>
<dbReference type="AlphaFoldDB" id="A0A1U7HXV4"/>
<dbReference type="InterPro" id="IPR008256">
    <property type="entry name" value="Peptidase_S1B"/>
</dbReference>
<dbReference type="Pfam" id="PF13365">
    <property type="entry name" value="Trypsin_2"/>
    <property type="match status" value="1"/>
</dbReference>
<dbReference type="STRING" id="247279.NIES1031_04290"/>
<dbReference type="InterPro" id="IPR018114">
    <property type="entry name" value="TRYPSIN_HIS"/>
</dbReference>
<dbReference type="InterPro" id="IPR043504">
    <property type="entry name" value="Peptidase_S1_PA_chymotrypsin"/>
</dbReference>
<dbReference type="PRINTS" id="PR00839">
    <property type="entry name" value="V8PROTEASE"/>
</dbReference>
<dbReference type="EC" id="3.4.21.-" evidence="6"/>
<dbReference type="GO" id="GO:0006508">
    <property type="term" value="P:proteolysis"/>
    <property type="evidence" value="ECO:0007669"/>
    <property type="project" value="UniProtKB-KW"/>
</dbReference>
<organism evidence="7 8">
    <name type="scientific">Chroogloeocystis siderophila 5.2 s.c.1</name>
    <dbReference type="NCBI Taxonomy" id="247279"/>
    <lineage>
        <taxon>Bacteria</taxon>
        <taxon>Bacillati</taxon>
        <taxon>Cyanobacteriota</taxon>
        <taxon>Cyanophyceae</taxon>
        <taxon>Oscillatoriophycideae</taxon>
        <taxon>Chroococcales</taxon>
        <taxon>Chroococcaceae</taxon>
        <taxon>Chroogloeocystis</taxon>
    </lineage>
</organism>
<proteinExistence type="inferred from homology"/>
<dbReference type="OrthoDB" id="513782at2"/>
<gene>
    <name evidence="7" type="ORF">NIES1031_04290</name>
</gene>
<keyword evidence="8" id="KW-1185">Reference proteome</keyword>
<dbReference type="GO" id="GO:0004252">
    <property type="term" value="F:serine-type endopeptidase activity"/>
    <property type="evidence" value="ECO:0007669"/>
    <property type="project" value="InterPro"/>
</dbReference>
<keyword evidence="3 6" id="KW-0732">Signal</keyword>
<feature type="chain" id="PRO_5011815063" description="Serine protease" evidence="6">
    <location>
        <begin position="27"/>
        <end position="376"/>
    </location>
</feature>
<dbReference type="PROSITE" id="PS00134">
    <property type="entry name" value="TRYPSIN_HIS"/>
    <property type="match status" value="1"/>
</dbReference>
<reference evidence="7 8" key="1">
    <citation type="submission" date="2016-11" db="EMBL/GenBank/DDBJ databases">
        <title>Draft Genome Sequences of Nine Cyanobacterial Strains from Diverse Habitats.</title>
        <authorList>
            <person name="Zhu T."/>
            <person name="Hou S."/>
            <person name="Lu X."/>
            <person name="Hess W.R."/>
        </authorList>
    </citation>
    <scope>NUCLEOTIDE SEQUENCE [LARGE SCALE GENOMIC DNA]</scope>
    <source>
        <strain evidence="7 8">5.2 s.c.1</strain>
    </source>
</reference>
<keyword evidence="4 6" id="KW-0378">Hydrolase</keyword>
<dbReference type="PANTHER" id="PTHR15462">
    <property type="entry name" value="SERINE PROTEASE"/>
    <property type="match status" value="1"/>
</dbReference>
<dbReference type="InterPro" id="IPR050966">
    <property type="entry name" value="Glutamyl_endopeptidase"/>
</dbReference>
<accession>A0A1U7HXV4</accession>
<dbReference type="SUPFAM" id="SSF50494">
    <property type="entry name" value="Trypsin-like serine proteases"/>
    <property type="match status" value="1"/>
</dbReference>
<keyword evidence="2 6" id="KW-0645">Protease</keyword>
<evidence type="ECO:0000256" key="6">
    <source>
        <dbReference type="RuleBase" id="RU004296"/>
    </source>
</evidence>
<evidence type="ECO:0000313" key="7">
    <source>
        <dbReference type="EMBL" id="OKH28461.1"/>
    </source>
</evidence>
<evidence type="ECO:0000256" key="4">
    <source>
        <dbReference type="ARBA" id="ARBA00022801"/>
    </source>
</evidence>
<protein>
    <recommendedName>
        <fullName evidence="6">Serine protease</fullName>
        <ecNumber evidence="6">3.4.21.-</ecNumber>
    </recommendedName>
</protein>
<evidence type="ECO:0000256" key="1">
    <source>
        <dbReference type="ARBA" id="ARBA00008764"/>
    </source>
</evidence>
<name>A0A1U7HXV4_9CHRO</name>
<dbReference type="InterPro" id="IPR009003">
    <property type="entry name" value="Peptidase_S1_PA"/>
</dbReference>
<feature type="signal peptide" evidence="6">
    <location>
        <begin position="1"/>
        <end position="26"/>
    </location>
</feature>
<sequence length="376" mass="40159">MMQKLTCSCVLSFVAIASVLPTAAIAAPGFIFKTNDSVSANSTSSYWTPQRLQNAKPLNLPKPTHNQITTQVTPLVGTPISASGQAPTVNIPPNFQNKLFQPNQVNFNSVADEAVQPNNAGSVGAYFTSSRLIPLSADTVYPYRTVGKLFFTQPGQGDFVCSGAVIKPRIVLTAGHCVHSGSGDQSGFFTNFLFIPAYRDGAAPFKSWSWSYVITTDAWSKGNGVVPNAADYAMLEINDLPFNGVYRKIGQVTGVLGFKTLSLFPNHATLLGYPGNLDNGNKMHQVTAQSFRTRNPNSVEYGSDMRGGSSGGPWVQNFGVAAVGQNGGRNPGLNQIIGVTSYGPVATDPLYQGSSILDSRFVNMLNTLCKRKPGNC</sequence>
<evidence type="ECO:0000256" key="3">
    <source>
        <dbReference type="ARBA" id="ARBA00022729"/>
    </source>
</evidence>
<comment type="similarity">
    <text evidence="1 6">Belongs to the peptidase S1B family.</text>
</comment>
<evidence type="ECO:0000256" key="2">
    <source>
        <dbReference type="ARBA" id="ARBA00022670"/>
    </source>
</evidence>
<dbReference type="EMBL" id="MRCC01000003">
    <property type="protein sequence ID" value="OKH28461.1"/>
    <property type="molecule type" value="Genomic_DNA"/>
</dbReference>
<dbReference type="Proteomes" id="UP000185984">
    <property type="component" value="Unassembled WGS sequence"/>
</dbReference>
<dbReference type="RefSeq" id="WP_073548260.1">
    <property type="nucleotide sequence ID" value="NZ_CAWMVK010000023.1"/>
</dbReference>
<evidence type="ECO:0000313" key="8">
    <source>
        <dbReference type="Proteomes" id="UP000185984"/>
    </source>
</evidence>
<evidence type="ECO:0000256" key="5">
    <source>
        <dbReference type="ARBA" id="ARBA00022825"/>
    </source>
</evidence>
<keyword evidence="5 6" id="KW-0720">Serine protease</keyword>
<dbReference type="Gene3D" id="2.40.10.10">
    <property type="entry name" value="Trypsin-like serine proteases"/>
    <property type="match status" value="2"/>
</dbReference>
<dbReference type="PANTHER" id="PTHR15462:SF19">
    <property type="entry name" value="PEPTIDASE S1 DOMAIN-CONTAINING PROTEIN"/>
    <property type="match status" value="1"/>
</dbReference>